<dbReference type="InterPro" id="IPR036661">
    <property type="entry name" value="Luciferase-like_sf"/>
</dbReference>
<gene>
    <name evidence="4" type="ORF">KDI_35210</name>
</gene>
<dbReference type="InterPro" id="IPR011251">
    <property type="entry name" value="Luciferase-like_dom"/>
</dbReference>
<dbReference type="RefSeq" id="WP_149402861.1">
    <property type="nucleotide sequence ID" value="NZ_BIXY01000055.1"/>
</dbReference>
<dbReference type="OrthoDB" id="139272at2"/>
<dbReference type="Pfam" id="PF00296">
    <property type="entry name" value="Bac_luciferase"/>
    <property type="match status" value="1"/>
</dbReference>
<reference evidence="4 5" key="1">
    <citation type="submission" date="2019-01" db="EMBL/GenBank/DDBJ databases">
        <title>Draft genome sequence of Dictyobacter sp. Uno17.</title>
        <authorList>
            <person name="Wang C.M."/>
            <person name="Zheng Y."/>
            <person name="Sakai Y."/>
            <person name="Abe K."/>
            <person name="Yokota A."/>
            <person name="Yabe S."/>
        </authorList>
    </citation>
    <scope>NUCLEOTIDE SEQUENCE [LARGE SCALE GENOMIC DNA]</scope>
    <source>
        <strain evidence="4 5">Uno17</strain>
    </source>
</reference>
<dbReference type="PANTHER" id="PTHR30137:SF8">
    <property type="entry name" value="BLR5498 PROTEIN"/>
    <property type="match status" value="1"/>
</dbReference>
<dbReference type="SUPFAM" id="SSF51679">
    <property type="entry name" value="Bacterial luciferase-like"/>
    <property type="match status" value="1"/>
</dbReference>
<name>A0A5A5TF39_9CHLR</name>
<evidence type="ECO:0000313" key="5">
    <source>
        <dbReference type="Proteomes" id="UP000322530"/>
    </source>
</evidence>
<dbReference type="GO" id="GO:0016705">
    <property type="term" value="F:oxidoreductase activity, acting on paired donors, with incorporation or reduction of molecular oxygen"/>
    <property type="evidence" value="ECO:0007669"/>
    <property type="project" value="InterPro"/>
</dbReference>
<comment type="caution">
    <text evidence="4">The sequence shown here is derived from an EMBL/GenBank/DDBJ whole genome shotgun (WGS) entry which is preliminary data.</text>
</comment>
<dbReference type="Gene3D" id="3.20.20.30">
    <property type="entry name" value="Luciferase-like domain"/>
    <property type="match status" value="1"/>
</dbReference>
<evidence type="ECO:0000313" key="4">
    <source>
        <dbReference type="EMBL" id="GCF09957.1"/>
    </source>
</evidence>
<dbReference type="NCBIfam" id="TIGR04020">
    <property type="entry name" value="seco_metab_LLM"/>
    <property type="match status" value="1"/>
</dbReference>
<keyword evidence="1" id="KW-0560">Oxidoreductase</keyword>
<evidence type="ECO:0000259" key="3">
    <source>
        <dbReference type="Pfam" id="PF00296"/>
    </source>
</evidence>
<dbReference type="GO" id="GO:0004497">
    <property type="term" value="F:monooxygenase activity"/>
    <property type="evidence" value="ECO:0007669"/>
    <property type="project" value="UniProtKB-KW"/>
</dbReference>
<accession>A0A5A5TF39</accession>
<dbReference type="AlphaFoldDB" id="A0A5A5TF39"/>
<keyword evidence="5" id="KW-1185">Reference proteome</keyword>
<dbReference type="EMBL" id="BIXY01000055">
    <property type="protein sequence ID" value="GCF09957.1"/>
    <property type="molecule type" value="Genomic_DNA"/>
</dbReference>
<dbReference type="Proteomes" id="UP000322530">
    <property type="component" value="Unassembled WGS sequence"/>
</dbReference>
<dbReference type="InterPro" id="IPR050766">
    <property type="entry name" value="Bact_Lucif_Oxidored"/>
</dbReference>
<proteinExistence type="predicted"/>
<keyword evidence="2" id="KW-0503">Monooxygenase</keyword>
<protein>
    <submittedName>
        <fullName evidence="4">Siderophore biosynthesis protein</fullName>
    </submittedName>
</protein>
<feature type="domain" description="Luciferase-like" evidence="3">
    <location>
        <begin position="1"/>
        <end position="323"/>
    </location>
</feature>
<dbReference type="PANTHER" id="PTHR30137">
    <property type="entry name" value="LUCIFERASE-LIKE MONOOXYGENASE"/>
    <property type="match status" value="1"/>
</dbReference>
<organism evidence="4 5">
    <name type="scientific">Dictyobacter arantiisoli</name>
    <dbReference type="NCBI Taxonomy" id="2014874"/>
    <lineage>
        <taxon>Bacteria</taxon>
        <taxon>Bacillati</taxon>
        <taxon>Chloroflexota</taxon>
        <taxon>Ktedonobacteria</taxon>
        <taxon>Ktedonobacterales</taxon>
        <taxon>Dictyobacteraceae</taxon>
        <taxon>Dictyobacter</taxon>
    </lineage>
</organism>
<dbReference type="InterPro" id="IPR024011">
    <property type="entry name" value="Biosynth_lucif-like_mOase_dom"/>
</dbReference>
<sequence length="352" mass="39492">MKFGIMFFSSQPYGDTSNKYHLVIEAAKFADTHDFCCIWTPERHFDAFGGIFPNPSVISSALAMITQKIQMRAGSLVSPLHDVVRIAEEWSVADNLSNGRVAISFGSGWNVNDFIFYPDHYDNRRAVMFQQIDTLQDLWEGKSFLRKNTFGKEIELSIYPRPIQKHLPIWVTSSGNTATFTQAGSIGANLLTHMIGQDIKTLAKNIRFYRASLRENGFEAEKGIVSLMIHTFVGDDPQAVKDKVKAPFKEYLRSAVLLENRAAAGGGAISGGHQVPYEEMSDVMMEELLEITFQKYYTSAALLGTVETCQPLVQQLQAIGVDEVACLIDFGLPDEDVLKHLTYLNELRLRYV</sequence>
<evidence type="ECO:0000256" key="1">
    <source>
        <dbReference type="ARBA" id="ARBA00023002"/>
    </source>
</evidence>
<evidence type="ECO:0000256" key="2">
    <source>
        <dbReference type="ARBA" id="ARBA00023033"/>
    </source>
</evidence>
<dbReference type="GO" id="GO:0005829">
    <property type="term" value="C:cytosol"/>
    <property type="evidence" value="ECO:0007669"/>
    <property type="project" value="TreeGrafter"/>
</dbReference>